<comment type="caution">
    <text evidence="1">The sequence shown here is derived from an EMBL/GenBank/DDBJ whole genome shotgun (WGS) entry which is preliminary data.</text>
</comment>
<proteinExistence type="predicted"/>
<reference evidence="1" key="1">
    <citation type="submission" date="2021-05" db="EMBL/GenBank/DDBJ databases">
        <authorList>
            <person name="Khan N."/>
        </authorList>
    </citation>
    <scope>NUCLEOTIDE SEQUENCE</scope>
</reference>
<gene>
    <name evidence="1" type="ORF">FEQUK3_LOCUS7884</name>
</gene>
<evidence type="ECO:0000313" key="1">
    <source>
        <dbReference type="EMBL" id="CAG7562154.1"/>
    </source>
</evidence>
<dbReference type="AlphaFoldDB" id="A0A8J2JAX1"/>
<organism evidence="1 2">
    <name type="scientific">Fusarium equiseti</name>
    <name type="common">Fusarium scirpi</name>
    <dbReference type="NCBI Taxonomy" id="61235"/>
    <lineage>
        <taxon>Eukaryota</taxon>
        <taxon>Fungi</taxon>
        <taxon>Dikarya</taxon>
        <taxon>Ascomycota</taxon>
        <taxon>Pezizomycotina</taxon>
        <taxon>Sordariomycetes</taxon>
        <taxon>Hypocreomycetidae</taxon>
        <taxon>Hypocreales</taxon>
        <taxon>Nectriaceae</taxon>
        <taxon>Fusarium</taxon>
        <taxon>Fusarium incarnatum-equiseti species complex</taxon>
    </lineage>
</organism>
<dbReference type="Proteomes" id="UP000693738">
    <property type="component" value="Unassembled WGS sequence"/>
</dbReference>
<name>A0A8J2JAX1_FUSEQ</name>
<accession>A0A8J2JAX1</accession>
<evidence type="ECO:0000313" key="2">
    <source>
        <dbReference type="Proteomes" id="UP000693738"/>
    </source>
</evidence>
<dbReference type="EMBL" id="CAJSTJ010000146">
    <property type="protein sequence ID" value="CAG7562154.1"/>
    <property type="molecule type" value="Genomic_DNA"/>
</dbReference>
<sequence length="85" mass="9379">MYVNLASRKQNQAAFPTAGSSEAILYHASASGDHVVKSASHRIASPDEFLFRDYRFFHLFLIGPNNVSAAVRFQVALELNGLSHD</sequence>
<protein>
    <submittedName>
        <fullName evidence="1">Uncharacterized protein</fullName>
    </submittedName>
</protein>